<name>A0ACC0Q0B9_RHOML</name>
<dbReference type="Proteomes" id="UP001062846">
    <property type="component" value="Chromosome 1"/>
</dbReference>
<reference evidence="1" key="1">
    <citation type="submission" date="2022-02" db="EMBL/GenBank/DDBJ databases">
        <title>Plant Genome Project.</title>
        <authorList>
            <person name="Zhang R.-G."/>
        </authorList>
    </citation>
    <scope>NUCLEOTIDE SEQUENCE</scope>
    <source>
        <strain evidence="1">AT1</strain>
    </source>
</reference>
<sequence length="72" mass="7661">MNVPQSSLRGVRGGRNIGCGGGEEEESDGGALALAVLCNKTLFPNRIPITIVLTPTVVRFLERGQIIINKNV</sequence>
<proteinExistence type="predicted"/>
<evidence type="ECO:0000313" key="1">
    <source>
        <dbReference type="EMBL" id="KAI8571165.1"/>
    </source>
</evidence>
<dbReference type="EMBL" id="CM046388">
    <property type="protein sequence ID" value="KAI8571165.1"/>
    <property type="molecule type" value="Genomic_DNA"/>
</dbReference>
<gene>
    <name evidence="1" type="ORF">RHMOL_Rhmol01G0097500</name>
</gene>
<organism evidence="1 2">
    <name type="scientific">Rhododendron molle</name>
    <name type="common">Chinese azalea</name>
    <name type="synonym">Azalea mollis</name>
    <dbReference type="NCBI Taxonomy" id="49168"/>
    <lineage>
        <taxon>Eukaryota</taxon>
        <taxon>Viridiplantae</taxon>
        <taxon>Streptophyta</taxon>
        <taxon>Embryophyta</taxon>
        <taxon>Tracheophyta</taxon>
        <taxon>Spermatophyta</taxon>
        <taxon>Magnoliopsida</taxon>
        <taxon>eudicotyledons</taxon>
        <taxon>Gunneridae</taxon>
        <taxon>Pentapetalae</taxon>
        <taxon>asterids</taxon>
        <taxon>Ericales</taxon>
        <taxon>Ericaceae</taxon>
        <taxon>Ericoideae</taxon>
        <taxon>Rhodoreae</taxon>
        <taxon>Rhododendron</taxon>
    </lineage>
</organism>
<evidence type="ECO:0000313" key="2">
    <source>
        <dbReference type="Proteomes" id="UP001062846"/>
    </source>
</evidence>
<keyword evidence="2" id="KW-1185">Reference proteome</keyword>
<accession>A0ACC0Q0B9</accession>
<protein>
    <submittedName>
        <fullName evidence="1">Uncharacterized protein</fullName>
    </submittedName>
</protein>
<comment type="caution">
    <text evidence="1">The sequence shown here is derived from an EMBL/GenBank/DDBJ whole genome shotgun (WGS) entry which is preliminary data.</text>
</comment>